<proteinExistence type="inferred from homology"/>
<dbReference type="NCBIfam" id="TIGR00049">
    <property type="entry name" value="iron-sulfur cluster assembly accessory protein"/>
    <property type="match status" value="1"/>
</dbReference>
<evidence type="ECO:0000313" key="3">
    <source>
        <dbReference type="EMBL" id="PWB69820.1"/>
    </source>
</evidence>
<dbReference type="PANTHER" id="PTHR10072">
    <property type="entry name" value="IRON-SULFUR CLUSTER ASSEMBLY PROTEIN"/>
    <property type="match status" value="1"/>
</dbReference>
<dbReference type="SUPFAM" id="SSF89360">
    <property type="entry name" value="HesB-like domain"/>
    <property type="match status" value="1"/>
</dbReference>
<comment type="caution">
    <text evidence="3">The sequence shown here is derived from an EMBL/GenBank/DDBJ whole genome shotgun (WGS) entry which is preliminary data.</text>
</comment>
<dbReference type="EMBL" id="PQAP01000162">
    <property type="protein sequence ID" value="PWB69820.1"/>
    <property type="molecule type" value="Genomic_DNA"/>
</dbReference>
<feature type="domain" description="Core" evidence="2">
    <location>
        <begin position="2"/>
        <end position="101"/>
    </location>
</feature>
<evidence type="ECO:0000259" key="2">
    <source>
        <dbReference type="Pfam" id="PF01521"/>
    </source>
</evidence>
<dbReference type="Proteomes" id="UP000250918">
    <property type="component" value="Unassembled WGS sequence"/>
</dbReference>
<evidence type="ECO:0000256" key="1">
    <source>
        <dbReference type="ARBA" id="ARBA00006718"/>
    </source>
</evidence>
<dbReference type="InterPro" id="IPR016092">
    <property type="entry name" value="ATAP"/>
</dbReference>
<dbReference type="PROSITE" id="PS01152">
    <property type="entry name" value="HESB"/>
    <property type="match status" value="1"/>
</dbReference>
<name>A0A855WX55_9BACT</name>
<accession>A0A855WX55</accession>
<dbReference type="InterPro" id="IPR000361">
    <property type="entry name" value="ATAP_core_dom"/>
</dbReference>
<dbReference type="InterPro" id="IPR017870">
    <property type="entry name" value="FeS_cluster_insertion_CS"/>
</dbReference>
<reference evidence="3 4" key="1">
    <citation type="journal article" date="2018" name="ISME J.">
        <title>A methanotrophic archaeon couples anaerobic oxidation of methane to Fe(III) reduction.</title>
        <authorList>
            <person name="Cai C."/>
            <person name="Leu A.O."/>
            <person name="Xie G.J."/>
            <person name="Guo J."/>
            <person name="Feng Y."/>
            <person name="Zhao J.X."/>
            <person name="Tyson G.W."/>
            <person name="Yuan Z."/>
            <person name="Hu S."/>
        </authorList>
    </citation>
    <scope>NUCLEOTIDE SEQUENCE [LARGE SCALE GENOMIC DNA]</scope>
    <source>
        <strain evidence="3">FeB_12</strain>
    </source>
</reference>
<dbReference type="InterPro" id="IPR050322">
    <property type="entry name" value="Fe-S_cluster_asmbl/transfer"/>
</dbReference>
<dbReference type="GO" id="GO:0051537">
    <property type="term" value="F:2 iron, 2 sulfur cluster binding"/>
    <property type="evidence" value="ECO:0007669"/>
    <property type="project" value="UniProtKB-ARBA"/>
</dbReference>
<sequence length="106" mass="11371">MISVTPAAVTELKRLMTLEDQPGAFLRIGVTSGGCSGLSYVMKFDTQRSELDRQFDFDGLEVRVDLKALLHLAGTSIDYKGGLQGGFAFSNPKAKRSCGCGSSFSN</sequence>
<dbReference type="Gene3D" id="2.60.300.12">
    <property type="entry name" value="HesB-like domain"/>
    <property type="match status" value="1"/>
</dbReference>
<dbReference type="InterPro" id="IPR035903">
    <property type="entry name" value="HesB-like_dom_sf"/>
</dbReference>
<dbReference type="GO" id="GO:0005737">
    <property type="term" value="C:cytoplasm"/>
    <property type="evidence" value="ECO:0007669"/>
    <property type="project" value="TreeGrafter"/>
</dbReference>
<organism evidence="3 4">
    <name type="scientific">candidate division GN15 bacterium</name>
    <dbReference type="NCBI Taxonomy" id="2072418"/>
    <lineage>
        <taxon>Bacteria</taxon>
        <taxon>candidate division GN15</taxon>
    </lineage>
</organism>
<protein>
    <submittedName>
        <fullName evidence="3">Iron-sulfur cluster assembly accessory protein</fullName>
    </submittedName>
</protein>
<dbReference type="AlphaFoldDB" id="A0A855WX55"/>
<gene>
    <name evidence="3" type="ORF">C3F09_10000</name>
</gene>
<comment type="similarity">
    <text evidence="1">Belongs to the HesB/IscA family.</text>
</comment>
<dbReference type="GO" id="GO:0016226">
    <property type="term" value="P:iron-sulfur cluster assembly"/>
    <property type="evidence" value="ECO:0007669"/>
    <property type="project" value="InterPro"/>
</dbReference>
<dbReference type="PANTHER" id="PTHR10072:SF41">
    <property type="entry name" value="IRON-SULFUR CLUSTER ASSEMBLY 1 HOMOLOG, MITOCHONDRIAL"/>
    <property type="match status" value="1"/>
</dbReference>
<evidence type="ECO:0000313" key="4">
    <source>
        <dbReference type="Proteomes" id="UP000250918"/>
    </source>
</evidence>
<dbReference type="Pfam" id="PF01521">
    <property type="entry name" value="Fe-S_biosyn"/>
    <property type="match status" value="1"/>
</dbReference>